<feature type="transmembrane region" description="Helical" evidence="6">
    <location>
        <begin position="306"/>
        <end position="324"/>
    </location>
</feature>
<dbReference type="PANTHER" id="PTHR43124">
    <property type="entry name" value="PURINE EFFLUX PUMP PBUE"/>
    <property type="match status" value="1"/>
</dbReference>
<feature type="transmembrane region" description="Helical" evidence="6">
    <location>
        <begin position="173"/>
        <end position="192"/>
    </location>
</feature>
<feature type="transmembrane region" description="Helical" evidence="6">
    <location>
        <begin position="80"/>
        <end position="99"/>
    </location>
</feature>
<dbReference type="RefSeq" id="WP_011367646.1">
    <property type="nucleotide sequence ID" value="NC_007519.1"/>
</dbReference>
<comment type="subcellular location">
    <subcellularLocation>
        <location evidence="1">Cell membrane</location>
        <topology evidence="1">Multi-pass membrane protein</topology>
    </subcellularLocation>
</comment>
<dbReference type="PANTHER" id="PTHR43124:SF3">
    <property type="entry name" value="CHLORAMPHENICOL EFFLUX PUMP RV0191"/>
    <property type="match status" value="1"/>
</dbReference>
<keyword evidence="4 6" id="KW-1133">Transmembrane helix</keyword>
<evidence type="ECO:0000256" key="5">
    <source>
        <dbReference type="ARBA" id="ARBA00023136"/>
    </source>
</evidence>
<feature type="transmembrane region" description="Helical" evidence="6">
    <location>
        <begin position="105"/>
        <end position="128"/>
    </location>
</feature>
<dbReference type="STRING" id="207559.Dde_1703"/>
<keyword evidence="3 6" id="KW-0812">Transmembrane</keyword>
<feature type="transmembrane region" description="Helical" evidence="6">
    <location>
        <begin position="336"/>
        <end position="356"/>
    </location>
</feature>
<sequence length="391" mass="40945">MHTSSSPSFSKAFPWVLFVTLIFFINYLPRSLVSPLLVPMEAELNMSHSQATGLLLLLSAGFSVSMALSSVLSRVLAHRTVAALSAVAGGLALGTFAFVETRVQAGAAILCFGLSAGLYFPSGMATLAGLVRHKDWGKAIAVHELAPNVSFIAAPLIASLALVFMSWREVLCLTGAVSFVLGLMFLFFGRGGEKQREGNLPVSCRSLLVRPRLWLFVVLIGLSIGGEYAPFSVLPLYLVNEKGIPFDTTNSVLSASRLACPFVVLAAGIVADRLGTKTAVRLYLIFHGVMLFGVGLASGMLLTGSIIMQALLTAFVFPAVFKLLAEAFTPAEQATAMSLIMPMAAVLGTGIIPAILGMCGDAGSFGAGFIAMGLMNFAALGALVKTAGSRG</sequence>
<dbReference type="PROSITE" id="PS50850">
    <property type="entry name" value="MFS"/>
    <property type="match status" value="1"/>
</dbReference>
<feature type="transmembrane region" description="Helical" evidence="6">
    <location>
        <begin position="362"/>
        <end position="384"/>
    </location>
</feature>
<protein>
    <submittedName>
        <fullName evidence="8">Major facilitator superfamily MFS_1</fullName>
    </submittedName>
</protein>
<name>Q310Z6_OLEA2</name>
<dbReference type="eggNOG" id="COG2814">
    <property type="taxonomic scope" value="Bacteria"/>
</dbReference>
<keyword evidence="2" id="KW-1003">Cell membrane</keyword>
<keyword evidence="5 6" id="KW-0472">Membrane</keyword>
<evidence type="ECO:0000313" key="9">
    <source>
        <dbReference type="Proteomes" id="UP000002710"/>
    </source>
</evidence>
<dbReference type="InterPro" id="IPR020846">
    <property type="entry name" value="MFS_dom"/>
</dbReference>
<dbReference type="InterPro" id="IPR050189">
    <property type="entry name" value="MFS_Efflux_Transporters"/>
</dbReference>
<dbReference type="InterPro" id="IPR011701">
    <property type="entry name" value="MFS"/>
</dbReference>
<feature type="transmembrane region" description="Helical" evidence="6">
    <location>
        <begin position="251"/>
        <end position="270"/>
    </location>
</feature>
<feature type="transmembrane region" description="Helical" evidence="6">
    <location>
        <begin position="282"/>
        <end position="300"/>
    </location>
</feature>
<dbReference type="KEGG" id="dde:Dde_1703"/>
<dbReference type="HOGENOM" id="CLU_692091_0_0_7"/>
<dbReference type="GO" id="GO:0022857">
    <property type="term" value="F:transmembrane transporter activity"/>
    <property type="evidence" value="ECO:0007669"/>
    <property type="project" value="InterPro"/>
</dbReference>
<gene>
    <name evidence="8" type="ordered locus">Dde_1703</name>
</gene>
<feature type="transmembrane region" description="Helical" evidence="6">
    <location>
        <begin position="12"/>
        <end position="29"/>
    </location>
</feature>
<evidence type="ECO:0000259" key="7">
    <source>
        <dbReference type="PROSITE" id="PS50850"/>
    </source>
</evidence>
<evidence type="ECO:0000313" key="8">
    <source>
        <dbReference type="EMBL" id="ABB38500.1"/>
    </source>
</evidence>
<dbReference type="Pfam" id="PF07690">
    <property type="entry name" value="MFS_1"/>
    <property type="match status" value="1"/>
</dbReference>
<dbReference type="EMBL" id="CP000112">
    <property type="protein sequence ID" value="ABB38500.1"/>
    <property type="molecule type" value="Genomic_DNA"/>
</dbReference>
<feature type="transmembrane region" description="Helical" evidence="6">
    <location>
        <begin position="213"/>
        <end position="231"/>
    </location>
</feature>
<feature type="transmembrane region" description="Helical" evidence="6">
    <location>
        <begin position="149"/>
        <end position="167"/>
    </location>
</feature>
<dbReference type="InterPro" id="IPR036259">
    <property type="entry name" value="MFS_trans_sf"/>
</dbReference>
<dbReference type="Proteomes" id="UP000002710">
    <property type="component" value="Chromosome"/>
</dbReference>
<feature type="domain" description="Major facilitator superfamily (MFS) profile" evidence="7">
    <location>
        <begin position="15"/>
        <end position="390"/>
    </location>
</feature>
<evidence type="ECO:0000256" key="1">
    <source>
        <dbReference type="ARBA" id="ARBA00004651"/>
    </source>
</evidence>
<dbReference type="GO" id="GO:0005886">
    <property type="term" value="C:plasma membrane"/>
    <property type="evidence" value="ECO:0007669"/>
    <property type="project" value="UniProtKB-SubCell"/>
</dbReference>
<dbReference type="Gene3D" id="1.20.1250.20">
    <property type="entry name" value="MFS general substrate transporter like domains"/>
    <property type="match status" value="2"/>
</dbReference>
<keyword evidence="9" id="KW-1185">Reference proteome</keyword>
<proteinExistence type="predicted"/>
<feature type="transmembrane region" description="Helical" evidence="6">
    <location>
        <begin position="49"/>
        <end position="68"/>
    </location>
</feature>
<reference evidence="8 9" key="1">
    <citation type="journal article" date="2011" name="J. Bacteriol.">
        <title>Complete genome sequence and updated annotation of Desulfovibrio alaskensis G20.</title>
        <authorList>
            <person name="Hauser L.J."/>
            <person name="Land M.L."/>
            <person name="Brown S.D."/>
            <person name="Larimer F."/>
            <person name="Keller K.L."/>
            <person name="Rapp-Giles B.J."/>
            <person name="Price M.N."/>
            <person name="Lin M."/>
            <person name="Bruce D.C."/>
            <person name="Detter J.C."/>
            <person name="Tapia R."/>
            <person name="Han C.S."/>
            <person name="Goodwin L.A."/>
            <person name="Cheng J.F."/>
            <person name="Pitluck S."/>
            <person name="Copeland A."/>
            <person name="Lucas S."/>
            <person name="Nolan M."/>
            <person name="Lapidus A.L."/>
            <person name="Palumbo A.V."/>
            <person name="Wall J.D."/>
        </authorList>
    </citation>
    <scope>NUCLEOTIDE SEQUENCE [LARGE SCALE GENOMIC DNA]</scope>
    <source>
        <strain evidence="9">ATCC BAA 1058 / DSM 17464 / G20</strain>
    </source>
</reference>
<evidence type="ECO:0000256" key="4">
    <source>
        <dbReference type="ARBA" id="ARBA00022989"/>
    </source>
</evidence>
<dbReference type="AlphaFoldDB" id="Q310Z6"/>
<organism evidence="8 9">
    <name type="scientific">Oleidesulfovibrio alaskensis (strain ATCC BAA-1058 / DSM 17464 / G20)</name>
    <name type="common">Desulfovibrio alaskensis</name>
    <dbReference type="NCBI Taxonomy" id="207559"/>
    <lineage>
        <taxon>Bacteria</taxon>
        <taxon>Pseudomonadati</taxon>
        <taxon>Thermodesulfobacteriota</taxon>
        <taxon>Desulfovibrionia</taxon>
        <taxon>Desulfovibrionales</taxon>
        <taxon>Desulfovibrionaceae</taxon>
        <taxon>Oleidesulfovibrio</taxon>
    </lineage>
</organism>
<dbReference type="SUPFAM" id="SSF103473">
    <property type="entry name" value="MFS general substrate transporter"/>
    <property type="match status" value="1"/>
</dbReference>
<evidence type="ECO:0000256" key="3">
    <source>
        <dbReference type="ARBA" id="ARBA00022692"/>
    </source>
</evidence>
<evidence type="ECO:0000256" key="2">
    <source>
        <dbReference type="ARBA" id="ARBA00022475"/>
    </source>
</evidence>
<evidence type="ECO:0000256" key="6">
    <source>
        <dbReference type="SAM" id="Phobius"/>
    </source>
</evidence>
<accession>Q310Z6</accession>